<evidence type="ECO:0000256" key="1">
    <source>
        <dbReference type="SAM" id="MobiDB-lite"/>
    </source>
</evidence>
<proteinExistence type="predicted"/>
<organism evidence="2 3">
    <name type="scientific">Colletotrichum incanum</name>
    <name type="common">Soybean anthracnose fungus</name>
    <dbReference type="NCBI Taxonomy" id="1573173"/>
    <lineage>
        <taxon>Eukaryota</taxon>
        <taxon>Fungi</taxon>
        <taxon>Dikarya</taxon>
        <taxon>Ascomycota</taxon>
        <taxon>Pezizomycotina</taxon>
        <taxon>Sordariomycetes</taxon>
        <taxon>Hypocreomycetidae</taxon>
        <taxon>Glomerellales</taxon>
        <taxon>Glomerellaceae</taxon>
        <taxon>Colletotrichum</taxon>
        <taxon>Colletotrichum spaethianum species complex</taxon>
    </lineage>
</organism>
<keyword evidence="3" id="KW-1185">Reference proteome</keyword>
<evidence type="ECO:0000313" key="3">
    <source>
        <dbReference type="Proteomes" id="UP000076584"/>
    </source>
</evidence>
<dbReference type="Proteomes" id="UP000076584">
    <property type="component" value="Unassembled WGS sequence"/>
</dbReference>
<sequence length="73" mass="7561">MLRMGRWGGPSTAVVSPSSTTSDPLVLTLSLSLSALSNSLSLPSAESRTVPAPVEGSRMAPAVPVSLMRRPIQ</sequence>
<comment type="caution">
    <text evidence="2">The sequence shown here is derived from an EMBL/GenBank/DDBJ whole genome shotgun (WGS) entry which is preliminary data.</text>
</comment>
<dbReference type="AlphaFoldDB" id="A0A161XS14"/>
<evidence type="ECO:0000313" key="2">
    <source>
        <dbReference type="EMBL" id="KZL63152.1"/>
    </source>
</evidence>
<feature type="compositionally biased region" description="Low complexity" evidence="1">
    <location>
        <begin position="10"/>
        <end position="21"/>
    </location>
</feature>
<accession>A0A161XS14</accession>
<reference evidence="2 3" key="1">
    <citation type="submission" date="2015-06" db="EMBL/GenBank/DDBJ databases">
        <title>Survival trade-offs in plant roots during colonization by closely related pathogenic and mutualistic fungi.</title>
        <authorList>
            <person name="Hacquard S."/>
            <person name="Kracher B."/>
            <person name="Hiruma K."/>
            <person name="Weinman A."/>
            <person name="Muench P."/>
            <person name="Garrido Oter R."/>
            <person name="Ver Loren van Themaat E."/>
            <person name="Dallerey J.-F."/>
            <person name="Damm U."/>
            <person name="Henrissat B."/>
            <person name="Lespinet O."/>
            <person name="Thon M."/>
            <person name="Kemen E."/>
            <person name="McHardy A.C."/>
            <person name="Schulze-Lefert P."/>
            <person name="O'Connell R.J."/>
        </authorList>
    </citation>
    <scope>NUCLEOTIDE SEQUENCE [LARGE SCALE GENOMIC DNA]</scope>
    <source>
        <strain evidence="2 3">MAFF 238704</strain>
    </source>
</reference>
<gene>
    <name evidence="2" type="ORF">CI238_06084</name>
</gene>
<dbReference type="EMBL" id="LFIW01002866">
    <property type="protein sequence ID" value="KZL63152.1"/>
    <property type="molecule type" value="Genomic_DNA"/>
</dbReference>
<name>A0A161XS14_COLIC</name>
<feature type="region of interest" description="Disordered" evidence="1">
    <location>
        <begin position="1"/>
        <end position="21"/>
    </location>
</feature>
<protein>
    <submittedName>
        <fullName evidence="2">Uncharacterized protein</fullName>
    </submittedName>
</protein>